<reference evidence="2 3" key="1">
    <citation type="journal article" date="2015" name="Nature">
        <title>rRNA introns, odd ribosomes, and small enigmatic genomes across a large radiation of phyla.</title>
        <authorList>
            <person name="Brown C.T."/>
            <person name="Hug L.A."/>
            <person name="Thomas B.C."/>
            <person name="Sharon I."/>
            <person name="Castelle C.J."/>
            <person name="Singh A."/>
            <person name="Wilkins M.J."/>
            <person name="Williams K.H."/>
            <person name="Banfield J.F."/>
        </authorList>
    </citation>
    <scope>NUCLEOTIDE SEQUENCE [LARGE SCALE GENOMIC DNA]</scope>
</reference>
<keyword evidence="1" id="KW-0472">Membrane</keyword>
<evidence type="ECO:0000313" key="2">
    <source>
        <dbReference type="EMBL" id="KKQ38833.1"/>
    </source>
</evidence>
<dbReference type="STRING" id="1618481.US54_C0002G0021"/>
<name>A0A0G0H6E0_9BACT</name>
<keyword evidence="1" id="KW-1133">Transmembrane helix</keyword>
<dbReference type="EMBL" id="LBTJ01000002">
    <property type="protein sequence ID" value="KKQ38833.1"/>
    <property type="molecule type" value="Genomic_DNA"/>
</dbReference>
<proteinExistence type="predicted"/>
<evidence type="ECO:0000256" key="1">
    <source>
        <dbReference type="SAM" id="Phobius"/>
    </source>
</evidence>
<comment type="caution">
    <text evidence="2">The sequence shown here is derived from an EMBL/GenBank/DDBJ whole genome shotgun (WGS) entry which is preliminary data.</text>
</comment>
<evidence type="ECO:0000313" key="3">
    <source>
        <dbReference type="Proteomes" id="UP000034471"/>
    </source>
</evidence>
<evidence type="ECO:0008006" key="4">
    <source>
        <dbReference type="Google" id="ProtNLM"/>
    </source>
</evidence>
<dbReference type="Proteomes" id="UP000034471">
    <property type="component" value="Unassembled WGS sequence"/>
</dbReference>
<keyword evidence="1" id="KW-0812">Transmembrane</keyword>
<gene>
    <name evidence="2" type="ORF">US54_C0002G0021</name>
</gene>
<feature type="transmembrane region" description="Helical" evidence="1">
    <location>
        <begin position="12"/>
        <end position="31"/>
    </location>
</feature>
<feature type="transmembrane region" description="Helical" evidence="1">
    <location>
        <begin position="77"/>
        <end position="95"/>
    </location>
</feature>
<sequence>MQQLFNKLPRLMKENFVLCVIFFLILFVRLWKVPELFNFTFSEEMQAFLAWEQVKNFHPIWIGVSAANINYYLGPGFTYLNAMLFKVFSYHLWMFDTHKFA</sequence>
<dbReference type="AlphaFoldDB" id="A0A0G0H6E0"/>
<organism evidence="2 3">
    <name type="scientific">Candidatus Roizmanbacteria bacterium GW2011_GWA2_37_7</name>
    <dbReference type="NCBI Taxonomy" id="1618481"/>
    <lineage>
        <taxon>Bacteria</taxon>
        <taxon>Candidatus Roizmaniibacteriota</taxon>
    </lineage>
</organism>
<accession>A0A0G0H6E0</accession>
<protein>
    <recommendedName>
        <fullName evidence="4">Glycosyltransferase RgtA/B/C/D-like domain-containing protein</fullName>
    </recommendedName>
</protein>